<organism evidence="3 4">
    <name type="scientific">Sulfuricella denitrificans (strain DSM 22764 / NBRC 105220 / skB26)</name>
    <dbReference type="NCBI Taxonomy" id="1163617"/>
    <lineage>
        <taxon>Bacteria</taxon>
        <taxon>Pseudomonadati</taxon>
        <taxon>Pseudomonadota</taxon>
        <taxon>Betaproteobacteria</taxon>
        <taxon>Nitrosomonadales</taxon>
        <taxon>Sulfuricellaceae</taxon>
        <taxon>Sulfuricella</taxon>
    </lineage>
</organism>
<dbReference type="InterPro" id="IPR006015">
    <property type="entry name" value="Universal_stress_UspA"/>
</dbReference>
<evidence type="ECO:0000256" key="1">
    <source>
        <dbReference type="ARBA" id="ARBA00008791"/>
    </source>
</evidence>
<dbReference type="HOGENOM" id="CLU_049301_2_1_4"/>
<dbReference type="SUPFAM" id="SSF52402">
    <property type="entry name" value="Adenine nucleotide alpha hydrolases-like"/>
    <property type="match status" value="2"/>
</dbReference>
<keyword evidence="4" id="KW-1185">Reference proteome</keyword>
<dbReference type="OrthoDB" id="9792500at2"/>
<reference evidence="3 4" key="1">
    <citation type="journal article" date="2012" name="Appl. Environ. Microbiol.">
        <title>Draft genome sequence of a psychrotolerant sulfur-oxidizing bacterium, Sulfuricella denitrificans skB26, and proteomic insights into cold adaptation.</title>
        <authorList>
            <person name="Watanabe T."/>
            <person name="Kojima H."/>
            <person name="Fukui M."/>
        </authorList>
    </citation>
    <scope>NUCLEOTIDE SEQUENCE [LARGE SCALE GENOMIC DNA]</scope>
    <source>
        <strain evidence="4">skB26</strain>
    </source>
</reference>
<dbReference type="STRING" id="1163617.SCD_n02010"/>
<accession>S6AI18</accession>
<comment type="similarity">
    <text evidence="1">Belongs to the universal stress protein A family.</text>
</comment>
<dbReference type="PRINTS" id="PR01438">
    <property type="entry name" value="UNVRSLSTRESS"/>
</dbReference>
<dbReference type="InterPro" id="IPR006016">
    <property type="entry name" value="UspA"/>
</dbReference>
<dbReference type="KEGG" id="sdr:SCD_n02010"/>
<evidence type="ECO:0000259" key="2">
    <source>
        <dbReference type="Pfam" id="PF00582"/>
    </source>
</evidence>
<dbReference type="EMBL" id="AP013066">
    <property type="protein sequence ID" value="BAN35821.1"/>
    <property type="molecule type" value="Genomic_DNA"/>
</dbReference>
<evidence type="ECO:0000313" key="3">
    <source>
        <dbReference type="EMBL" id="BAN35821.1"/>
    </source>
</evidence>
<dbReference type="InterPro" id="IPR014729">
    <property type="entry name" value="Rossmann-like_a/b/a_fold"/>
</dbReference>
<dbReference type="PANTHER" id="PTHR46268">
    <property type="entry name" value="STRESS RESPONSE PROTEIN NHAX"/>
    <property type="match status" value="1"/>
</dbReference>
<feature type="domain" description="UspA" evidence="2">
    <location>
        <begin position="6"/>
        <end position="146"/>
    </location>
</feature>
<dbReference type="Pfam" id="PF00582">
    <property type="entry name" value="Usp"/>
    <property type="match status" value="2"/>
</dbReference>
<feature type="domain" description="UspA" evidence="2">
    <location>
        <begin position="153"/>
        <end position="290"/>
    </location>
</feature>
<proteinExistence type="inferred from homology"/>
<dbReference type="RefSeq" id="WP_009205016.1">
    <property type="nucleotide sequence ID" value="NC_022357.1"/>
</dbReference>
<sequence length="292" mass="31226">MQPLTPIVVATDFSANAGRAVRRGALIAKQLGAEMHLLHVVHPLDLYPGPDPAADFWLIHEQALQAAGKNRLDILAASLRKDYGIPVVPVTRIGRAHTEIADYAAEKGAGLVVAGARGENTLLDLLIGSTASRLLRLATFPVLIVKNAKVEPYQSAIAAVDFSPGSINALELVRTVASGARIEVLHVYDTEHADRMQQAGMDGAFILDRQARVLKDAENRLDIELAGANEGKFTRNVMAANPPTAICDRAKALRADLVVLGRHGKSGMQELLLGSVSKDVAHVADCDVLLCY</sequence>
<gene>
    <name evidence="3" type="ORF">SCD_n02010</name>
</gene>
<protein>
    <submittedName>
        <fullName evidence="3">UspA domain-containing protein</fullName>
    </submittedName>
</protein>
<evidence type="ECO:0000313" key="4">
    <source>
        <dbReference type="Proteomes" id="UP000015559"/>
    </source>
</evidence>
<dbReference type="CDD" id="cd00293">
    <property type="entry name" value="USP-like"/>
    <property type="match status" value="2"/>
</dbReference>
<dbReference type="AlphaFoldDB" id="S6AI18"/>
<dbReference type="eggNOG" id="COG0589">
    <property type="taxonomic scope" value="Bacteria"/>
</dbReference>
<dbReference type="Gene3D" id="3.40.50.620">
    <property type="entry name" value="HUPs"/>
    <property type="match status" value="2"/>
</dbReference>
<dbReference type="PANTHER" id="PTHR46268:SF6">
    <property type="entry name" value="UNIVERSAL STRESS PROTEIN UP12"/>
    <property type="match status" value="1"/>
</dbReference>
<dbReference type="Proteomes" id="UP000015559">
    <property type="component" value="Chromosome"/>
</dbReference>
<name>S6AI18_SULDS</name>